<keyword evidence="3" id="KW-1185">Reference proteome</keyword>
<dbReference type="Proteomes" id="UP000002630">
    <property type="component" value="Unassembled WGS sequence"/>
</dbReference>
<feature type="transmembrane region" description="Helical" evidence="1">
    <location>
        <begin position="179"/>
        <end position="198"/>
    </location>
</feature>
<accession>D8LCB1</accession>
<feature type="transmembrane region" description="Helical" evidence="1">
    <location>
        <begin position="210"/>
        <end position="231"/>
    </location>
</feature>
<feature type="transmembrane region" description="Helical" evidence="1">
    <location>
        <begin position="271"/>
        <end position="294"/>
    </location>
</feature>
<name>D8LCB1_ECTSI</name>
<sequence length="376" mass="40581">MCGQDCQTILWGGTGISTVGADGACRCACGNETWSEYNIVGLPSCVPSKAHVVFGTVGVLMATTSLCHSAYQLYRQVKHHRQVITASISSVEKCRRWLHIVVIIHAVIGLCYFGMVLLLDSERLWMSTIFMLSAGQTMMTIGGILTVRMWIYCNDPRLTRETPEILAISEALERPTGCFVSNTVMCVGPAIATVLAVAKSLQAAGKVSAVAFLGLIVFCDFIILKSGTALLRTVNKYLRNTVERSERSNSIVAGTVGSLPLLKAARKNIKFALYFCLVVSLLTAFLMICLFTTYGATAPLIFFGIPYGFSPPVWFVFNVQLHAGRSRSRTSTDVVSGASSVIWKVSSVATTIVSRVKGAVLGSKRFVVPALTPASP</sequence>
<dbReference type="OrthoDB" id="10348479at2759"/>
<gene>
    <name evidence="2" type="ORF">Esi_0100_0062</name>
</gene>
<keyword evidence="1" id="KW-0812">Transmembrane</keyword>
<evidence type="ECO:0000256" key="1">
    <source>
        <dbReference type="SAM" id="Phobius"/>
    </source>
</evidence>
<keyword evidence="1" id="KW-1133">Transmembrane helix</keyword>
<feature type="transmembrane region" description="Helical" evidence="1">
    <location>
        <begin position="300"/>
        <end position="319"/>
    </location>
</feature>
<feature type="transmembrane region" description="Helical" evidence="1">
    <location>
        <begin position="97"/>
        <end position="119"/>
    </location>
</feature>
<organism evidence="2 3">
    <name type="scientific">Ectocarpus siliculosus</name>
    <name type="common">Brown alga</name>
    <name type="synonym">Conferva siliculosa</name>
    <dbReference type="NCBI Taxonomy" id="2880"/>
    <lineage>
        <taxon>Eukaryota</taxon>
        <taxon>Sar</taxon>
        <taxon>Stramenopiles</taxon>
        <taxon>Ochrophyta</taxon>
        <taxon>PX clade</taxon>
        <taxon>Phaeophyceae</taxon>
        <taxon>Ectocarpales</taxon>
        <taxon>Ectocarpaceae</taxon>
        <taxon>Ectocarpus</taxon>
    </lineage>
</organism>
<dbReference type="InParanoid" id="D8LCB1"/>
<dbReference type="AlphaFoldDB" id="D8LCB1"/>
<evidence type="ECO:0000313" key="3">
    <source>
        <dbReference type="Proteomes" id="UP000002630"/>
    </source>
</evidence>
<reference evidence="2 3" key="1">
    <citation type="journal article" date="2010" name="Nature">
        <title>The Ectocarpus genome and the independent evolution of multicellularity in brown algae.</title>
        <authorList>
            <person name="Cock J.M."/>
            <person name="Sterck L."/>
            <person name="Rouze P."/>
            <person name="Scornet D."/>
            <person name="Allen A.E."/>
            <person name="Amoutzias G."/>
            <person name="Anthouard V."/>
            <person name="Artiguenave F."/>
            <person name="Aury J.M."/>
            <person name="Badger J.H."/>
            <person name="Beszteri B."/>
            <person name="Billiau K."/>
            <person name="Bonnet E."/>
            <person name="Bothwell J.H."/>
            <person name="Bowler C."/>
            <person name="Boyen C."/>
            <person name="Brownlee C."/>
            <person name="Carrano C.J."/>
            <person name="Charrier B."/>
            <person name="Cho G.Y."/>
            <person name="Coelho S.M."/>
            <person name="Collen J."/>
            <person name="Corre E."/>
            <person name="Da Silva C."/>
            <person name="Delage L."/>
            <person name="Delaroque N."/>
            <person name="Dittami S.M."/>
            <person name="Doulbeau S."/>
            <person name="Elias M."/>
            <person name="Farnham G."/>
            <person name="Gachon C.M."/>
            <person name="Gschloessl B."/>
            <person name="Heesch S."/>
            <person name="Jabbari K."/>
            <person name="Jubin C."/>
            <person name="Kawai H."/>
            <person name="Kimura K."/>
            <person name="Kloareg B."/>
            <person name="Kupper F.C."/>
            <person name="Lang D."/>
            <person name="Le Bail A."/>
            <person name="Leblanc C."/>
            <person name="Lerouge P."/>
            <person name="Lohr M."/>
            <person name="Lopez P.J."/>
            <person name="Martens C."/>
            <person name="Maumus F."/>
            <person name="Michel G."/>
            <person name="Miranda-Saavedra D."/>
            <person name="Morales J."/>
            <person name="Moreau H."/>
            <person name="Motomura T."/>
            <person name="Nagasato C."/>
            <person name="Napoli C.A."/>
            <person name="Nelson D.R."/>
            <person name="Nyvall-Collen P."/>
            <person name="Peters A.F."/>
            <person name="Pommier C."/>
            <person name="Potin P."/>
            <person name="Poulain J."/>
            <person name="Quesneville H."/>
            <person name="Read B."/>
            <person name="Rensing S.A."/>
            <person name="Ritter A."/>
            <person name="Rousvoal S."/>
            <person name="Samanta M."/>
            <person name="Samson G."/>
            <person name="Schroeder D.C."/>
            <person name="Segurens B."/>
            <person name="Strittmatter M."/>
            <person name="Tonon T."/>
            <person name="Tregear J.W."/>
            <person name="Valentin K."/>
            <person name="von Dassow P."/>
            <person name="Yamagishi T."/>
            <person name="Van de Peer Y."/>
            <person name="Wincker P."/>
        </authorList>
    </citation>
    <scope>NUCLEOTIDE SEQUENCE [LARGE SCALE GENOMIC DNA]</scope>
    <source>
        <strain evidence="3">Ec32 / CCAP1310/4</strain>
    </source>
</reference>
<feature type="transmembrane region" description="Helical" evidence="1">
    <location>
        <begin position="125"/>
        <end position="151"/>
    </location>
</feature>
<evidence type="ECO:0000313" key="2">
    <source>
        <dbReference type="EMBL" id="CBN78147.1"/>
    </source>
</evidence>
<proteinExistence type="predicted"/>
<keyword evidence="1" id="KW-0472">Membrane</keyword>
<dbReference type="EMBL" id="FN649760">
    <property type="protein sequence ID" value="CBN78147.1"/>
    <property type="molecule type" value="Genomic_DNA"/>
</dbReference>
<protein>
    <submittedName>
        <fullName evidence="2">Uncharacterized protein</fullName>
    </submittedName>
</protein>